<organism evidence="1 2">
    <name type="scientific">Pseudomonas paraeruginosa</name>
    <dbReference type="NCBI Taxonomy" id="2994495"/>
    <lineage>
        <taxon>Bacteria</taxon>
        <taxon>Pseudomonadati</taxon>
        <taxon>Pseudomonadota</taxon>
        <taxon>Gammaproteobacteria</taxon>
        <taxon>Pseudomonadales</taxon>
        <taxon>Pseudomonadaceae</taxon>
        <taxon>Pseudomonas</taxon>
    </lineage>
</organism>
<proteinExistence type="predicted"/>
<dbReference type="Proteomes" id="UP000238390">
    <property type="component" value="Chromosome"/>
</dbReference>
<keyword evidence="2" id="KW-1185">Reference proteome</keyword>
<dbReference type="AlphaFoldDB" id="A0A2R3IN14"/>
<evidence type="ECO:0000313" key="2">
    <source>
        <dbReference type="Proteomes" id="UP000238390"/>
    </source>
</evidence>
<sequence length="63" mass="7101">MLQAVGHVRADTEVLVFRTWNGRSSGGRGFHGALFSLLLFCAHCRQFDPQISRQMYTKSSTNL</sequence>
<reference evidence="1 2" key="1">
    <citation type="submission" date="2018-02" db="EMBL/GenBank/DDBJ databases">
        <title>FDA/CDC Antimicrobial Resistant Isolate Bank Genome Sequencing.</title>
        <authorList>
            <person name="Benahmed F.H."/>
            <person name="Lutgring J.D."/>
            <person name="Yoo B."/>
            <person name="Machado M."/>
            <person name="Brown A."/>
            <person name="McAllister G."/>
            <person name="Perry A."/>
            <person name="Halpin A.L."/>
            <person name="Vavikolanu K."/>
            <person name="Ott S."/>
            <person name="Zhao X."/>
            <person name="Tallon L.J."/>
            <person name="Sadzewicz L."/>
            <person name="Aluvathingal J."/>
            <person name="Nadendla S."/>
            <person name="Voskania-kordi A."/>
            <person name="Simonyan V."/>
            <person name="Patel J."/>
            <person name="Shawar R.M."/>
        </authorList>
    </citation>
    <scope>NUCLEOTIDE SEQUENCE [LARGE SCALE GENOMIC DNA]</scope>
    <source>
        <strain evidence="1 2">AR_0356</strain>
    </source>
</reference>
<protein>
    <submittedName>
        <fullName evidence="1">Ankyrin repeat-containing protein</fullName>
    </submittedName>
</protein>
<accession>A0A2R3IN14</accession>
<gene>
    <name evidence="1" type="ORF">CSB93_3472</name>
</gene>
<dbReference type="EMBL" id="CP027169">
    <property type="protein sequence ID" value="AVK03273.1"/>
    <property type="molecule type" value="Genomic_DNA"/>
</dbReference>
<name>A0A2R3IN14_9PSED</name>
<evidence type="ECO:0000313" key="1">
    <source>
        <dbReference type="EMBL" id="AVK03273.1"/>
    </source>
</evidence>